<evidence type="ECO:0000313" key="2">
    <source>
        <dbReference type="Proteomes" id="UP000295807"/>
    </source>
</evidence>
<reference evidence="1 2" key="1">
    <citation type="submission" date="2019-03" db="EMBL/GenBank/DDBJ databases">
        <title>Genomic Encyclopedia of Type Strains, Phase IV (KMG-IV): sequencing the most valuable type-strain genomes for metagenomic binning, comparative biology and taxonomic classification.</title>
        <authorList>
            <person name="Goeker M."/>
        </authorList>
    </citation>
    <scope>NUCLEOTIDE SEQUENCE [LARGE SCALE GENOMIC DNA]</scope>
    <source>
        <strain evidence="1 2">DSM 21100</strain>
    </source>
</reference>
<comment type="caution">
    <text evidence="1">The sequence shown here is derived from an EMBL/GenBank/DDBJ whole genome shotgun (WGS) entry which is preliminary data.</text>
</comment>
<dbReference type="AlphaFoldDB" id="A0A4R3KNC3"/>
<organism evidence="1 2">
    <name type="scientific">Anseongella ginsenosidimutans</name>
    <dbReference type="NCBI Taxonomy" id="496056"/>
    <lineage>
        <taxon>Bacteria</taxon>
        <taxon>Pseudomonadati</taxon>
        <taxon>Bacteroidota</taxon>
        <taxon>Sphingobacteriia</taxon>
        <taxon>Sphingobacteriales</taxon>
        <taxon>Sphingobacteriaceae</taxon>
        <taxon>Anseongella</taxon>
    </lineage>
</organism>
<sequence>MYQLKTREERMDLRPRSSSCWQYRRESLLKPQENLQEPQVKKRYRSWEYPPGPDARALAGPYALWLTGPCALWLMEPESTRYGSRYLDLRSDFAFKHIFGKEANKELLIDFLNSLRQGRKAIGDLRYGLSERQGETKKNQESAVRYPVYQRPGRAIPD</sequence>
<dbReference type="Pfam" id="PF12784">
    <property type="entry name" value="PDDEXK_2"/>
    <property type="match status" value="1"/>
</dbReference>
<keyword evidence="2" id="KW-1185">Reference proteome</keyword>
<protein>
    <submittedName>
        <fullName evidence="1">PD-(D/E)XK nuclease-like transposase</fullName>
    </submittedName>
</protein>
<proteinExistence type="predicted"/>
<dbReference type="RefSeq" id="WP_132130205.1">
    <property type="nucleotide sequence ID" value="NZ_CP042432.1"/>
</dbReference>
<gene>
    <name evidence="1" type="ORF">EDD80_11267</name>
</gene>
<name>A0A4R3KNC3_9SPHI</name>
<dbReference type="OrthoDB" id="777277at2"/>
<accession>A0A4R3KNC3</accession>
<dbReference type="EMBL" id="SMAD01000012">
    <property type="protein sequence ID" value="TCS85492.1"/>
    <property type="molecule type" value="Genomic_DNA"/>
</dbReference>
<evidence type="ECO:0000313" key="1">
    <source>
        <dbReference type="EMBL" id="TCS85492.1"/>
    </source>
</evidence>
<dbReference type="Proteomes" id="UP000295807">
    <property type="component" value="Unassembled WGS sequence"/>
</dbReference>